<evidence type="ECO:0000313" key="1">
    <source>
        <dbReference type="EMBL" id="MDD1796274.1"/>
    </source>
</evidence>
<reference evidence="1" key="1">
    <citation type="submission" date="2021-12" db="EMBL/GenBank/DDBJ databases">
        <title>Enterovibrio ZSDZ35 sp. nov. and Enterovibrio ZSDZ42 sp. nov., isolated from coastal seawater in Qingdao.</title>
        <authorList>
            <person name="Zhang P."/>
        </authorList>
    </citation>
    <scope>NUCLEOTIDE SEQUENCE</scope>
    <source>
        <strain evidence="1">ZSDZ42</strain>
    </source>
</reference>
<dbReference type="Proteomes" id="UP001149400">
    <property type="component" value="Unassembled WGS sequence"/>
</dbReference>
<accession>A0ABT5R8I1</accession>
<name>A0ABT5R8I1_9GAMM</name>
<keyword evidence="2" id="KW-1185">Reference proteome</keyword>
<proteinExistence type="predicted"/>
<gene>
    <name evidence="1" type="ORF">LRP50_24445</name>
</gene>
<sequence length="133" mass="15527">MNLSKLHQIISSNILKNSDLGNEDNILDHRDEDPFDSAWIDMYQTINQEYEKNKSKIDEETVDSIRKIAFFSSDQFFGSHEISSYISDDFDLIAKGIITNSQDKRITWLLDYYINNGVPHSEIEEHEKSISDY</sequence>
<dbReference type="EMBL" id="JAJUBC010000049">
    <property type="protein sequence ID" value="MDD1796274.1"/>
    <property type="molecule type" value="Genomic_DNA"/>
</dbReference>
<organism evidence="1 2">
    <name type="scientific">Enterovibrio gelatinilyticus</name>
    <dbReference type="NCBI Taxonomy" id="2899819"/>
    <lineage>
        <taxon>Bacteria</taxon>
        <taxon>Pseudomonadati</taxon>
        <taxon>Pseudomonadota</taxon>
        <taxon>Gammaproteobacteria</taxon>
        <taxon>Vibrionales</taxon>
        <taxon>Vibrionaceae</taxon>
        <taxon>Enterovibrio</taxon>
    </lineage>
</organism>
<dbReference type="RefSeq" id="WP_274167028.1">
    <property type="nucleotide sequence ID" value="NZ_JAJUBC010000049.1"/>
</dbReference>
<protein>
    <submittedName>
        <fullName evidence="1">Uncharacterized protein</fullName>
    </submittedName>
</protein>
<comment type="caution">
    <text evidence="1">The sequence shown here is derived from an EMBL/GenBank/DDBJ whole genome shotgun (WGS) entry which is preliminary data.</text>
</comment>
<evidence type="ECO:0000313" key="2">
    <source>
        <dbReference type="Proteomes" id="UP001149400"/>
    </source>
</evidence>